<dbReference type="InterPro" id="IPR036514">
    <property type="entry name" value="SGNH_hydro_sf"/>
</dbReference>
<dbReference type="Gene3D" id="3.40.50.1110">
    <property type="entry name" value="SGNH hydrolase"/>
    <property type="match status" value="2"/>
</dbReference>
<dbReference type="Pfam" id="PF13472">
    <property type="entry name" value="Lipase_GDSL_2"/>
    <property type="match status" value="1"/>
</dbReference>
<evidence type="ECO:0000313" key="6">
    <source>
        <dbReference type="Proteomes" id="UP001199816"/>
    </source>
</evidence>
<dbReference type="EMBL" id="JAJNEC010000005">
    <property type="protein sequence ID" value="MCD2424816.1"/>
    <property type="molecule type" value="Genomic_DNA"/>
</dbReference>
<comment type="caution">
    <text evidence="5">The sequence shown here is derived from an EMBL/GenBank/DDBJ whole genome shotgun (WGS) entry which is preliminary data.</text>
</comment>
<feature type="domain" description="Sialate O-acetylesterase" evidence="3">
    <location>
        <begin position="308"/>
        <end position="585"/>
    </location>
</feature>
<name>A0ABS8PUR6_9BACT</name>
<dbReference type="Pfam" id="PF03629">
    <property type="entry name" value="SASA"/>
    <property type="match status" value="1"/>
</dbReference>
<protein>
    <submittedName>
        <fullName evidence="5">GDSL-type esterase/lipase family protein</fullName>
    </submittedName>
</protein>
<keyword evidence="6" id="KW-1185">Reference proteome</keyword>
<keyword evidence="1" id="KW-0378">Hydrolase</keyword>
<feature type="domain" description="SGNH hydrolase-type esterase" evidence="4">
    <location>
        <begin position="31"/>
        <end position="209"/>
    </location>
</feature>
<dbReference type="PANTHER" id="PTHR22901:SF0">
    <property type="entry name" value="SIALATE O-ACETYLESTERASE"/>
    <property type="match status" value="1"/>
</dbReference>
<keyword evidence="2" id="KW-0732">Signal</keyword>
<evidence type="ECO:0000259" key="3">
    <source>
        <dbReference type="Pfam" id="PF03629"/>
    </source>
</evidence>
<feature type="signal peptide" evidence="2">
    <location>
        <begin position="1"/>
        <end position="23"/>
    </location>
</feature>
<organism evidence="5 6">
    <name type="scientific">Niabella pedocola</name>
    <dbReference type="NCBI Taxonomy" id="1752077"/>
    <lineage>
        <taxon>Bacteria</taxon>
        <taxon>Pseudomonadati</taxon>
        <taxon>Bacteroidota</taxon>
        <taxon>Chitinophagia</taxon>
        <taxon>Chitinophagales</taxon>
        <taxon>Chitinophagaceae</taxon>
        <taxon>Niabella</taxon>
    </lineage>
</organism>
<proteinExistence type="predicted"/>
<dbReference type="InterPro" id="IPR013830">
    <property type="entry name" value="SGNH_hydro"/>
</dbReference>
<evidence type="ECO:0000256" key="2">
    <source>
        <dbReference type="SAM" id="SignalP"/>
    </source>
</evidence>
<dbReference type="InterPro" id="IPR039329">
    <property type="entry name" value="SIAE"/>
</dbReference>
<dbReference type="Proteomes" id="UP001199816">
    <property type="component" value="Unassembled WGS sequence"/>
</dbReference>
<dbReference type="RefSeq" id="WP_231007065.1">
    <property type="nucleotide sequence ID" value="NZ_JAJNEC010000005.1"/>
</dbReference>
<evidence type="ECO:0000313" key="5">
    <source>
        <dbReference type="EMBL" id="MCD2424816.1"/>
    </source>
</evidence>
<dbReference type="InterPro" id="IPR005181">
    <property type="entry name" value="SASA"/>
</dbReference>
<accession>A0ABS8PUR6</accession>
<dbReference type="PANTHER" id="PTHR22901">
    <property type="entry name" value="SIALATE O-ACETYLESTERASE"/>
    <property type="match status" value="1"/>
</dbReference>
<gene>
    <name evidence="5" type="ORF">LQ567_18685</name>
</gene>
<sequence>MPKQARLYCCCILLWLMAIAGQAQQPVRVACIGNSVTYGWGLKDPQSTSYPAQLQRMLGAGYVVKNFGHSGATVLKNGHNPYYKSKAFGDMLAFRPDIAVIHLGLNDTDPRNFPGYRDAFMPDYNWLIDTIKKINPEVRIYVCSLTPVFTGHSRFLSSTFSWYGNLQEQIRQIATARQLPLIDLHEALEHRPDLFTDAATLHPDEAGAAIIAQTVYRYLTGNFGGLQLPPLFTRDMIFQRDVPIRIGGMANAGTTVSVTFMNATRRAVTGYDGKWQVVFPASKAVSTPVELEIRNEQKTVRLQNILVGDVWLCSGQSNMYFPVSQSTGGDSILNNANPALPLRLFHYKPLAETDNRTWTPEELTRANNLDFFSGRWITNTTAAASGFSAVGYVFGLEILHRERVPVGLVEVAVGGSPLISWVSRHTLESHPLFEPAFKNWRQSDYLSQWCRERTAVNVKNASRAGQRHPYEPAYNFEAAIAKLLPFPIKGVLWYQGESDADNAELYQQLFPVFVADWRKKWQQQFPFYYVQLSSINRPSWNYFRDAQRKLLSDLDHAGMIVTSDLGDPGNVHYKDKIPVGLRLARLALNKTYHRNIMASGPMLRSVKKNGHVVEIRFDDAAGLRTADSKPLRGFELVTDQGGFIPAAAQIKDDIVLIRIPQGMRVKKIAYGWAPFTRANLVNKAALPASTFIQSLK</sequence>
<feature type="chain" id="PRO_5046073066" evidence="2">
    <location>
        <begin position="24"/>
        <end position="696"/>
    </location>
</feature>
<evidence type="ECO:0000256" key="1">
    <source>
        <dbReference type="ARBA" id="ARBA00022801"/>
    </source>
</evidence>
<reference evidence="5 6" key="1">
    <citation type="submission" date="2021-11" db="EMBL/GenBank/DDBJ databases">
        <title>Genomic of Niabella pedocola.</title>
        <authorList>
            <person name="Wu T."/>
        </authorList>
    </citation>
    <scope>NUCLEOTIDE SEQUENCE [LARGE SCALE GENOMIC DNA]</scope>
    <source>
        <strain evidence="5 6">JCM 31011</strain>
    </source>
</reference>
<evidence type="ECO:0000259" key="4">
    <source>
        <dbReference type="Pfam" id="PF13472"/>
    </source>
</evidence>
<dbReference type="SUPFAM" id="SSF52266">
    <property type="entry name" value="SGNH hydrolase"/>
    <property type="match status" value="2"/>
</dbReference>